<dbReference type="EMBL" id="JBEZFP010000034">
    <property type="protein sequence ID" value="MEU8134919.1"/>
    <property type="molecule type" value="Genomic_DNA"/>
</dbReference>
<comment type="caution">
    <text evidence="1">The sequence shown here is derived from an EMBL/GenBank/DDBJ whole genome shotgun (WGS) entry which is preliminary data.</text>
</comment>
<accession>A0ABV3DI94</accession>
<organism evidence="1 2">
    <name type="scientific">Streptodolium elevatio</name>
    <dbReference type="NCBI Taxonomy" id="3157996"/>
    <lineage>
        <taxon>Bacteria</taxon>
        <taxon>Bacillati</taxon>
        <taxon>Actinomycetota</taxon>
        <taxon>Actinomycetes</taxon>
        <taxon>Kitasatosporales</taxon>
        <taxon>Streptomycetaceae</taxon>
        <taxon>Streptodolium</taxon>
    </lineage>
</organism>
<dbReference type="Proteomes" id="UP001551482">
    <property type="component" value="Unassembled WGS sequence"/>
</dbReference>
<keyword evidence="2" id="KW-1185">Reference proteome</keyword>
<evidence type="ECO:0000313" key="1">
    <source>
        <dbReference type="EMBL" id="MEU8134919.1"/>
    </source>
</evidence>
<proteinExistence type="predicted"/>
<gene>
    <name evidence="1" type="ORF">AB0C36_15540</name>
</gene>
<evidence type="ECO:0000313" key="2">
    <source>
        <dbReference type="Proteomes" id="UP001551482"/>
    </source>
</evidence>
<protein>
    <submittedName>
        <fullName evidence="1">Uncharacterized protein</fullName>
    </submittedName>
</protein>
<name>A0ABV3DI94_9ACTN</name>
<reference evidence="1 2" key="1">
    <citation type="submission" date="2024-06" db="EMBL/GenBank/DDBJ databases">
        <title>The Natural Products Discovery Center: Release of the First 8490 Sequenced Strains for Exploring Actinobacteria Biosynthetic Diversity.</title>
        <authorList>
            <person name="Kalkreuter E."/>
            <person name="Kautsar S.A."/>
            <person name="Yang D."/>
            <person name="Bader C.D."/>
            <person name="Teijaro C.N."/>
            <person name="Fluegel L."/>
            <person name="Davis C.M."/>
            <person name="Simpson J.R."/>
            <person name="Lauterbach L."/>
            <person name="Steele A.D."/>
            <person name="Gui C."/>
            <person name="Meng S."/>
            <person name="Li G."/>
            <person name="Viehrig K."/>
            <person name="Ye F."/>
            <person name="Su P."/>
            <person name="Kiefer A.F."/>
            <person name="Nichols A."/>
            <person name="Cepeda A.J."/>
            <person name="Yan W."/>
            <person name="Fan B."/>
            <person name="Jiang Y."/>
            <person name="Adhikari A."/>
            <person name="Zheng C.-J."/>
            <person name="Schuster L."/>
            <person name="Cowan T.M."/>
            <person name="Smanski M.J."/>
            <person name="Chevrette M.G."/>
            <person name="De Carvalho L.P.S."/>
            <person name="Shen B."/>
        </authorList>
    </citation>
    <scope>NUCLEOTIDE SEQUENCE [LARGE SCALE GENOMIC DNA]</scope>
    <source>
        <strain evidence="1 2">NPDC048946</strain>
    </source>
</reference>
<sequence length="87" mass="10041">MTLAWALRSSCLHTTPYPPLHSIPYADTDWRWRVVPESGASRLTVSWELHPQTFWRRHLFSRLRRRSLANTEVPASVAALAWLVSTA</sequence>
<dbReference type="RefSeq" id="WP_358353999.1">
    <property type="nucleotide sequence ID" value="NZ_JBEZFP010000034.1"/>
</dbReference>